<dbReference type="PANTHER" id="PTHR30595">
    <property type="entry name" value="GLPR-RELATED TRANSCRIPTIONAL REPRESSOR"/>
    <property type="match status" value="1"/>
</dbReference>
<keyword evidence="2" id="KW-0378">Hydrolase</keyword>
<reference evidence="2 3" key="1">
    <citation type="submission" date="2020-08" db="EMBL/GenBank/DDBJ databases">
        <title>Sequencing the genomes of 1000 actinobacteria strains.</title>
        <authorList>
            <person name="Klenk H.-P."/>
        </authorList>
    </citation>
    <scope>NUCLEOTIDE SEQUENCE [LARGE SCALE GENOMIC DNA]</scope>
    <source>
        <strain evidence="2 3">DSM 45486</strain>
    </source>
</reference>
<proteinExistence type="predicted"/>
<dbReference type="Pfam" id="PF13749">
    <property type="entry name" value="HATPase_c_4"/>
    <property type="match status" value="1"/>
</dbReference>
<dbReference type="CDD" id="cd00090">
    <property type="entry name" value="HTH_ARSR"/>
    <property type="match status" value="1"/>
</dbReference>
<dbReference type="GO" id="GO:0003678">
    <property type="term" value="F:DNA helicase activity"/>
    <property type="evidence" value="ECO:0007669"/>
    <property type="project" value="UniProtKB-EC"/>
</dbReference>
<dbReference type="InterPro" id="IPR007421">
    <property type="entry name" value="Schlafen_AlbA_2_dom"/>
</dbReference>
<dbReference type="InterPro" id="IPR038461">
    <property type="entry name" value="Schlafen_AlbA_2_dom_sf"/>
</dbReference>
<evidence type="ECO:0000313" key="2">
    <source>
        <dbReference type="EMBL" id="MBB5806664.1"/>
    </source>
</evidence>
<dbReference type="PANTHER" id="PTHR30595:SF6">
    <property type="entry name" value="SCHLAFEN ALBA-2 DOMAIN-CONTAINING PROTEIN"/>
    <property type="match status" value="1"/>
</dbReference>
<sequence length="570" mass="61619">MDVTNLPSLIDRLRRIGGEPADVEVKAAAGGLPKSIIETLSAFANTNGGIIILGLDESSGFAFVDIPDPSRMRDNLASLASGSLQPPLRIDTQIVEIDGHALVVAEVEPLTSDLKPCFVDSRGIATGSYVRVGDGDRRMSQAEIGLAIANRGQPRHDLEPVGEATLQDLDRTAILRTLDRVRRTSRAFRDVDDNLALERLRVLVRDDKGAVVPSLGGLLTFGILPQQFFPQLTVSVVVHSAEPPGGNSPRFEDNPVIRGPIPDQVAETIAVLRRHMRVRSYVDSTGRTERLDYPLEAVREAVVNALLHRDYSPVTRGTQVQIELFPERLLARSPGGLFGPVSVEDLGSEGISSSRNSFLAALLSDTFLPSSENLVAENRASGIPAMIRELRRSGMPRPVFGNFPARFEVEFSRSQLLDPETRQWLAGLAEPGLGQVHELALATMYHGQAISNATLREFGATQSEATAVLRDLVTRGLAVRAGGRRYASYSLGSVSAAPDLFTSADVPVTRLDVATVLRRRGLAKASELAAATGYSRPTVLSRLDELIAEGKAVAEGRPRSPQRVYRWVGG</sequence>
<dbReference type="InterPro" id="IPR036390">
    <property type="entry name" value="WH_DNA-bd_sf"/>
</dbReference>
<dbReference type="Gene3D" id="3.30.565.60">
    <property type="match status" value="1"/>
</dbReference>
<dbReference type="InterPro" id="IPR038475">
    <property type="entry name" value="RecG_C_sf"/>
</dbReference>
<name>A0A7W9HRL0_9PSEU</name>
<dbReference type="InterPro" id="IPR011991">
    <property type="entry name" value="ArsR-like_HTH"/>
</dbReference>
<dbReference type="Pfam" id="PF04326">
    <property type="entry name" value="SLFN_AlbA_2"/>
    <property type="match status" value="1"/>
</dbReference>
<comment type="caution">
    <text evidence="2">The sequence shown here is derived from an EMBL/GenBank/DDBJ whole genome shotgun (WGS) entry which is preliminary data.</text>
</comment>
<dbReference type="EC" id="3.6.4.12" evidence="2"/>
<dbReference type="Gene3D" id="1.10.10.10">
    <property type="entry name" value="Winged helix-like DNA-binding domain superfamily/Winged helix DNA-binding domain"/>
    <property type="match status" value="1"/>
</dbReference>
<dbReference type="Proteomes" id="UP000552097">
    <property type="component" value="Unassembled WGS sequence"/>
</dbReference>
<dbReference type="Gene3D" id="3.30.950.30">
    <property type="entry name" value="Schlafen, AAA domain"/>
    <property type="match status" value="1"/>
</dbReference>
<dbReference type="RefSeq" id="WP_184926423.1">
    <property type="nucleotide sequence ID" value="NZ_JACHMO010000001.1"/>
</dbReference>
<protein>
    <submittedName>
        <fullName evidence="2">ATP-dependent DNA helicase RecG</fullName>
        <ecNumber evidence="2">3.6.4.12</ecNumber>
    </submittedName>
</protein>
<accession>A0A7W9HRL0</accession>
<feature type="domain" description="Schlafen AlbA-2" evidence="1">
    <location>
        <begin position="22"/>
        <end position="140"/>
    </location>
</feature>
<organism evidence="2 3">
    <name type="scientific">Saccharothrix ecbatanensis</name>
    <dbReference type="NCBI Taxonomy" id="1105145"/>
    <lineage>
        <taxon>Bacteria</taxon>
        <taxon>Bacillati</taxon>
        <taxon>Actinomycetota</taxon>
        <taxon>Actinomycetes</taxon>
        <taxon>Pseudonocardiales</taxon>
        <taxon>Pseudonocardiaceae</taxon>
        <taxon>Saccharothrix</taxon>
    </lineage>
</organism>
<keyword evidence="3" id="KW-1185">Reference proteome</keyword>
<dbReference type="AlphaFoldDB" id="A0A7W9HRL0"/>
<dbReference type="InterPro" id="IPR036388">
    <property type="entry name" value="WH-like_DNA-bd_sf"/>
</dbReference>
<keyword evidence="2" id="KW-0347">Helicase</keyword>
<keyword evidence="2" id="KW-0067">ATP-binding</keyword>
<evidence type="ECO:0000259" key="1">
    <source>
        <dbReference type="Pfam" id="PF04326"/>
    </source>
</evidence>
<gene>
    <name evidence="2" type="ORF">F4560_006432</name>
</gene>
<dbReference type="GO" id="GO:0016787">
    <property type="term" value="F:hydrolase activity"/>
    <property type="evidence" value="ECO:0007669"/>
    <property type="project" value="UniProtKB-KW"/>
</dbReference>
<dbReference type="EMBL" id="JACHMO010000001">
    <property type="protein sequence ID" value="MBB5806664.1"/>
    <property type="molecule type" value="Genomic_DNA"/>
</dbReference>
<dbReference type="SUPFAM" id="SSF46785">
    <property type="entry name" value="Winged helix' DNA-binding domain"/>
    <property type="match status" value="1"/>
</dbReference>
<evidence type="ECO:0000313" key="3">
    <source>
        <dbReference type="Proteomes" id="UP000552097"/>
    </source>
</evidence>
<keyword evidence="2" id="KW-0547">Nucleotide-binding</keyword>